<name>A0A5C5XBL8_9PLAN</name>
<evidence type="ECO:0000313" key="1">
    <source>
        <dbReference type="EMBL" id="TWT60178.1"/>
    </source>
</evidence>
<organism evidence="1 2">
    <name type="scientific">Rubinisphaera italica</name>
    <dbReference type="NCBI Taxonomy" id="2527969"/>
    <lineage>
        <taxon>Bacteria</taxon>
        <taxon>Pseudomonadati</taxon>
        <taxon>Planctomycetota</taxon>
        <taxon>Planctomycetia</taxon>
        <taxon>Planctomycetales</taxon>
        <taxon>Planctomycetaceae</taxon>
        <taxon>Rubinisphaera</taxon>
    </lineage>
</organism>
<dbReference type="RefSeq" id="WP_146502331.1">
    <property type="nucleotide sequence ID" value="NZ_SJPG01000001.1"/>
</dbReference>
<sequence length="95" mass="10507">MPCGSAIPIFNPPKVGARKLKRVATNADAKNVVKKVEIEKRIDIVHWISEKLKLNDPLEITCKFSSNMTSCAINGQARYPSADPKLERVANKSDT</sequence>
<dbReference type="Proteomes" id="UP000316095">
    <property type="component" value="Unassembled WGS sequence"/>
</dbReference>
<gene>
    <name evidence="1" type="ORF">Pan54_08920</name>
</gene>
<protein>
    <submittedName>
        <fullName evidence="1">Uncharacterized protein</fullName>
    </submittedName>
</protein>
<proteinExistence type="predicted"/>
<reference evidence="1 2" key="1">
    <citation type="submission" date="2019-02" db="EMBL/GenBank/DDBJ databases">
        <title>Deep-cultivation of Planctomycetes and their phenomic and genomic characterization uncovers novel biology.</title>
        <authorList>
            <person name="Wiegand S."/>
            <person name="Jogler M."/>
            <person name="Boedeker C."/>
            <person name="Pinto D."/>
            <person name="Vollmers J."/>
            <person name="Rivas-Marin E."/>
            <person name="Kohn T."/>
            <person name="Peeters S.H."/>
            <person name="Heuer A."/>
            <person name="Rast P."/>
            <person name="Oberbeckmann S."/>
            <person name="Bunk B."/>
            <person name="Jeske O."/>
            <person name="Meyerdierks A."/>
            <person name="Storesund J.E."/>
            <person name="Kallscheuer N."/>
            <person name="Luecker S."/>
            <person name="Lage O.M."/>
            <person name="Pohl T."/>
            <person name="Merkel B.J."/>
            <person name="Hornburger P."/>
            <person name="Mueller R.-W."/>
            <person name="Bruemmer F."/>
            <person name="Labrenz M."/>
            <person name="Spormann A.M."/>
            <person name="Op Den Camp H."/>
            <person name="Overmann J."/>
            <person name="Amann R."/>
            <person name="Jetten M.S.M."/>
            <person name="Mascher T."/>
            <person name="Medema M.H."/>
            <person name="Devos D.P."/>
            <person name="Kaster A.-K."/>
            <person name="Ovreas L."/>
            <person name="Rohde M."/>
            <person name="Galperin M.Y."/>
            <person name="Jogler C."/>
        </authorList>
    </citation>
    <scope>NUCLEOTIDE SEQUENCE [LARGE SCALE GENOMIC DNA]</scope>
    <source>
        <strain evidence="1 2">Pan54</strain>
    </source>
</reference>
<dbReference type="AlphaFoldDB" id="A0A5C5XBL8"/>
<accession>A0A5C5XBL8</accession>
<evidence type="ECO:0000313" key="2">
    <source>
        <dbReference type="Proteomes" id="UP000316095"/>
    </source>
</evidence>
<comment type="caution">
    <text evidence="1">The sequence shown here is derived from an EMBL/GenBank/DDBJ whole genome shotgun (WGS) entry which is preliminary data.</text>
</comment>
<dbReference type="EMBL" id="SJPG01000001">
    <property type="protein sequence ID" value="TWT60178.1"/>
    <property type="molecule type" value="Genomic_DNA"/>
</dbReference>
<keyword evidence="2" id="KW-1185">Reference proteome</keyword>